<evidence type="ECO:0000313" key="4">
    <source>
        <dbReference type="EMBL" id="RHA65101.1"/>
    </source>
</evidence>
<protein>
    <submittedName>
        <fullName evidence="1">Uncharacterized protein</fullName>
    </submittedName>
</protein>
<evidence type="ECO:0000313" key="2">
    <source>
        <dbReference type="EMBL" id="MTR85321.1"/>
    </source>
</evidence>
<dbReference type="EMBL" id="QRID01000014">
    <property type="protein sequence ID" value="RHG26814.1"/>
    <property type="molecule type" value="Genomic_DNA"/>
</dbReference>
<evidence type="ECO:0000313" key="1">
    <source>
        <dbReference type="EMBL" id="CUN28153.1"/>
    </source>
</evidence>
<dbReference type="EMBL" id="WGGT01000019">
    <property type="protein sequence ID" value="MVQ46883.1"/>
    <property type="molecule type" value="Genomic_DNA"/>
</dbReference>
<dbReference type="Proteomes" id="UP000284465">
    <property type="component" value="Unassembled WGS sequence"/>
</dbReference>
<dbReference type="Proteomes" id="UP000283586">
    <property type="component" value="Unassembled WGS sequence"/>
</dbReference>
<dbReference type="Proteomes" id="UP000479531">
    <property type="component" value="Unassembled WGS sequence"/>
</dbReference>
<dbReference type="PaxDb" id="166486-ERS852572_03169"/>
<dbReference type="EMBL" id="QRQN01000014">
    <property type="protein sequence ID" value="RHN06843.1"/>
    <property type="molecule type" value="Genomic_DNA"/>
</dbReference>
<name>A0A173VLT9_9FIRM</name>
<dbReference type="Proteomes" id="UP000284051">
    <property type="component" value="Unassembled WGS sequence"/>
</dbReference>
<evidence type="ECO:0000313" key="3">
    <source>
        <dbReference type="EMBL" id="MVQ46883.1"/>
    </source>
</evidence>
<dbReference type="RefSeq" id="WP_006857165.1">
    <property type="nucleotide sequence ID" value="NZ_CABIYH010000029.1"/>
</dbReference>
<reference evidence="2 11" key="3">
    <citation type="journal article" date="2019" name="Nat. Med.">
        <title>A library of human gut bacterial isolates paired with longitudinal multiomics data enables mechanistic microbiome research.</title>
        <authorList>
            <person name="Poyet M."/>
            <person name="Groussin M."/>
            <person name="Gibbons S.M."/>
            <person name="Avila-Pacheco J."/>
            <person name="Jiang X."/>
            <person name="Kearney S.M."/>
            <person name="Perrotta A.R."/>
            <person name="Berdy B."/>
            <person name="Zhao S."/>
            <person name="Lieberman T.D."/>
            <person name="Swanson P.K."/>
            <person name="Smith M."/>
            <person name="Roesemann S."/>
            <person name="Alexander J.E."/>
            <person name="Rich S.A."/>
            <person name="Livny J."/>
            <person name="Vlamakis H."/>
            <person name="Clish C."/>
            <person name="Bullock K."/>
            <person name="Deik A."/>
            <person name="Scott J."/>
            <person name="Pierce K.A."/>
            <person name="Xavier R.J."/>
            <person name="Alm E.J."/>
        </authorList>
    </citation>
    <scope>NUCLEOTIDE SEQUENCE [LARGE SCALE GENOMIC DNA]</scope>
    <source>
        <strain evidence="2 11">BIOML-A1</strain>
    </source>
</reference>
<reference evidence="1 7" key="1">
    <citation type="submission" date="2015-09" db="EMBL/GenBank/DDBJ databases">
        <authorList>
            <consortium name="Pathogen Informatics"/>
        </authorList>
    </citation>
    <scope>NUCLEOTIDE SEQUENCE [LARGE SCALE GENOMIC DNA]</scope>
    <source>
        <strain evidence="1 7">2789STDY5834960</strain>
    </source>
</reference>
<evidence type="ECO:0000313" key="9">
    <source>
        <dbReference type="Proteomes" id="UP000284051"/>
    </source>
</evidence>
<evidence type="ECO:0000313" key="7">
    <source>
        <dbReference type="Proteomes" id="UP000095350"/>
    </source>
</evidence>
<evidence type="ECO:0000313" key="5">
    <source>
        <dbReference type="EMBL" id="RHG26814.1"/>
    </source>
</evidence>
<dbReference type="EMBL" id="QSFP01000022">
    <property type="protein sequence ID" value="RHA65101.1"/>
    <property type="molecule type" value="Genomic_DNA"/>
</dbReference>
<evidence type="ECO:0000313" key="11">
    <source>
        <dbReference type="Proteomes" id="UP000478483"/>
    </source>
</evidence>
<sequence>MRVDKDSIDYQVNLVALQEMEEAVPMTLRERRCLRKWVHKGNEVESNPWNYMNSDGMPLNYLQAFRIRFGYSNGPWDYWKGSDTELLWDEQHHCFLSKDEFF</sequence>
<organism evidence="1 7">
    <name type="scientific">Roseburia intestinalis</name>
    <dbReference type="NCBI Taxonomy" id="166486"/>
    <lineage>
        <taxon>Bacteria</taxon>
        <taxon>Bacillati</taxon>
        <taxon>Bacillota</taxon>
        <taxon>Clostridia</taxon>
        <taxon>Lachnospirales</taxon>
        <taxon>Lachnospiraceae</taxon>
        <taxon>Roseburia</taxon>
    </lineage>
</organism>
<evidence type="ECO:0000313" key="10">
    <source>
        <dbReference type="Proteomes" id="UP000284465"/>
    </source>
</evidence>
<gene>
    <name evidence="5" type="ORF">DW264_13325</name>
    <name evidence="4" type="ORF">DW927_15365</name>
    <name evidence="6" type="ORF">DWZ31_11720</name>
    <name evidence="1" type="ORF">ERS852572_03169</name>
    <name evidence="3" type="ORF">GCK47_14560</name>
    <name evidence="2" type="ORF">GMD50_09635</name>
</gene>
<reference evidence="3 12" key="4">
    <citation type="submission" date="2019-10" db="EMBL/GenBank/DDBJ databases">
        <title>Roseburia spp. ameliorate alcoholic fatty liver via restoration of gut barrier function.</title>
        <authorList>
            <person name="Seo B."/>
            <person name="Ko G."/>
        </authorList>
    </citation>
    <scope>NUCLEOTIDE SEQUENCE [LARGE SCALE GENOMIC DNA]</scope>
    <source>
        <strain evidence="3 12">SNUG30017</strain>
    </source>
</reference>
<dbReference type="GeneID" id="61431325"/>
<dbReference type="Proteomes" id="UP000095350">
    <property type="component" value="Unassembled WGS sequence"/>
</dbReference>
<evidence type="ECO:0000313" key="6">
    <source>
        <dbReference type="EMBL" id="RHN06843.1"/>
    </source>
</evidence>
<reference evidence="8 9" key="2">
    <citation type="submission" date="2018-08" db="EMBL/GenBank/DDBJ databases">
        <title>A genome reference for cultivated species of the human gut microbiota.</title>
        <authorList>
            <person name="Zou Y."/>
            <person name="Xue W."/>
            <person name="Luo G."/>
        </authorList>
    </citation>
    <scope>NUCLEOTIDE SEQUENCE [LARGE SCALE GENOMIC DNA]</scope>
    <source>
        <strain evidence="6 8">AF31-21AC</strain>
        <strain evidence="5 9">AM22-21LB</strain>
        <strain evidence="4 10">AM43-11</strain>
    </source>
</reference>
<evidence type="ECO:0000313" key="8">
    <source>
        <dbReference type="Proteomes" id="UP000283586"/>
    </source>
</evidence>
<dbReference type="Proteomes" id="UP000478483">
    <property type="component" value="Unassembled WGS sequence"/>
</dbReference>
<evidence type="ECO:0000313" key="12">
    <source>
        <dbReference type="Proteomes" id="UP000479531"/>
    </source>
</evidence>
<dbReference type="EMBL" id="CYXZ01000029">
    <property type="protein sequence ID" value="CUN28153.1"/>
    <property type="molecule type" value="Genomic_DNA"/>
</dbReference>
<dbReference type="OrthoDB" id="2002916at2"/>
<proteinExistence type="predicted"/>
<dbReference type="EMBL" id="WNAJ01000009">
    <property type="protein sequence ID" value="MTR85321.1"/>
    <property type="molecule type" value="Genomic_DNA"/>
</dbReference>
<accession>A0A173VLT9</accession>
<dbReference type="AlphaFoldDB" id="A0A173VLT9"/>